<evidence type="ECO:0000313" key="3">
    <source>
        <dbReference type="Proteomes" id="UP000480303"/>
    </source>
</evidence>
<keyword evidence="1" id="KW-0472">Membrane</keyword>
<sequence>MKKYIELPEEIARQLTEEVAGKENALILETRDDKFVIKLTDNVSGSRQNFSLHRLLIPSLLSWFAALIAFIMTKQEQIILTGDEIVTVGNVTLAFGAVTGFFSFLVAYIKSQHIKLKRHWLTKLRETLTLTVTYTLVILAIAAIIFYVMRHTFNGVSFDPVTASLFVLVFSAIMNYFMISAAVSVRVSDLINMLFTTSIGGIFLAMAMNSQKDWWQINFSFLGTARATDNWQFNFTLVFSALILLTITDYLFSEFSRSSYYTAKARVVRFFYYLLALLIACVGIFPANIGSWTRLVHNWAAYGIVMSIGVLILLLKWLLPDISKEFMIVSAVTMGLLILAAILFKGVHYLSLTFFEIISFAIAFVWLVMLINTMQEMTQADHRWHVKLIEKTEKNDD</sequence>
<feature type="transmembrane region" description="Helical" evidence="1">
    <location>
        <begin position="231"/>
        <end position="252"/>
    </location>
</feature>
<feature type="transmembrane region" description="Helical" evidence="1">
    <location>
        <begin position="272"/>
        <end position="293"/>
    </location>
</feature>
<keyword evidence="1" id="KW-1133">Transmembrane helix</keyword>
<gene>
    <name evidence="2" type="primary">yghD</name>
    <name evidence="2" type="ORF">Hs30E_03220</name>
</gene>
<feature type="transmembrane region" description="Helical" evidence="1">
    <location>
        <begin position="190"/>
        <end position="211"/>
    </location>
</feature>
<feature type="transmembrane region" description="Helical" evidence="1">
    <location>
        <begin position="85"/>
        <end position="108"/>
    </location>
</feature>
<accession>A0A6A0BBD1</accession>
<feature type="transmembrane region" description="Helical" evidence="1">
    <location>
        <begin position="350"/>
        <end position="371"/>
    </location>
</feature>
<feature type="transmembrane region" description="Helical" evidence="1">
    <location>
        <begin position="161"/>
        <end position="183"/>
    </location>
</feature>
<organism evidence="2 3">
    <name type="scientific">Pseudolactococcus hodotermopsidis</name>
    <dbReference type="NCBI Taxonomy" id="2709157"/>
    <lineage>
        <taxon>Bacteria</taxon>
        <taxon>Bacillati</taxon>
        <taxon>Bacillota</taxon>
        <taxon>Bacilli</taxon>
        <taxon>Lactobacillales</taxon>
        <taxon>Streptococcaceae</taxon>
        <taxon>Pseudolactococcus</taxon>
    </lineage>
</organism>
<keyword evidence="3" id="KW-1185">Reference proteome</keyword>
<proteinExistence type="predicted"/>
<feature type="transmembrane region" description="Helical" evidence="1">
    <location>
        <begin position="128"/>
        <end position="149"/>
    </location>
</feature>
<protein>
    <submittedName>
        <fullName evidence="2">ABC transporter permease</fullName>
    </submittedName>
</protein>
<reference evidence="2 3" key="1">
    <citation type="submission" date="2020-02" db="EMBL/GenBank/DDBJ databases">
        <title>Draft genome sequence of Lactococcus sp. Hs30E4-3.</title>
        <authorList>
            <person name="Noda S."/>
            <person name="Yuki M."/>
            <person name="Ohkuma M."/>
        </authorList>
    </citation>
    <scope>NUCLEOTIDE SEQUENCE [LARGE SCALE GENOMIC DNA]</scope>
    <source>
        <strain evidence="2 3">Hs30E4-3</strain>
    </source>
</reference>
<dbReference type="Proteomes" id="UP000480303">
    <property type="component" value="Unassembled WGS sequence"/>
</dbReference>
<dbReference type="RefSeq" id="WP_172207488.1">
    <property type="nucleotide sequence ID" value="NZ_BLLI01000005.1"/>
</dbReference>
<evidence type="ECO:0000313" key="2">
    <source>
        <dbReference type="EMBL" id="GFH41771.1"/>
    </source>
</evidence>
<evidence type="ECO:0000256" key="1">
    <source>
        <dbReference type="SAM" id="Phobius"/>
    </source>
</evidence>
<feature type="transmembrane region" description="Helical" evidence="1">
    <location>
        <begin position="55"/>
        <end position="73"/>
    </location>
</feature>
<keyword evidence="1" id="KW-0812">Transmembrane</keyword>
<comment type="caution">
    <text evidence="2">The sequence shown here is derived from an EMBL/GenBank/DDBJ whole genome shotgun (WGS) entry which is preliminary data.</text>
</comment>
<feature type="transmembrane region" description="Helical" evidence="1">
    <location>
        <begin position="326"/>
        <end position="344"/>
    </location>
</feature>
<dbReference type="EMBL" id="BLLI01000005">
    <property type="protein sequence ID" value="GFH41771.1"/>
    <property type="molecule type" value="Genomic_DNA"/>
</dbReference>
<name>A0A6A0BBD1_9LACT</name>
<feature type="transmembrane region" description="Helical" evidence="1">
    <location>
        <begin position="299"/>
        <end position="319"/>
    </location>
</feature>
<dbReference type="AlphaFoldDB" id="A0A6A0BBD1"/>